<evidence type="ECO:0000256" key="10">
    <source>
        <dbReference type="SAM" id="MobiDB-lite"/>
    </source>
</evidence>
<dbReference type="AlphaFoldDB" id="A0A1B0D668"/>
<keyword evidence="12" id="KW-1185">Reference proteome</keyword>
<dbReference type="InterPro" id="IPR050457">
    <property type="entry name" value="ZnFinger_BTB_dom_contain"/>
</dbReference>
<dbReference type="SMART" id="SM00355">
    <property type="entry name" value="ZnF_C2H2"/>
    <property type="match status" value="2"/>
</dbReference>
<feature type="compositionally biased region" description="Basic and acidic residues" evidence="10">
    <location>
        <begin position="191"/>
        <end position="208"/>
    </location>
</feature>
<feature type="compositionally biased region" description="Polar residues" evidence="10">
    <location>
        <begin position="288"/>
        <end position="299"/>
    </location>
</feature>
<dbReference type="PROSITE" id="PS50097">
    <property type="entry name" value="BTB"/>
    <property type="match status" value="1"/>
</dbReference>
<dbReference type="SUPFAM" id="SSF54695">
    <property type="entry name" value="POZ domain"/>
    <property type="match status" value="1"/>
</dbReference>
<sequence>MFNYWNVANGQQIPDLILDIGAPPAKRYAVHSSVIIQHSHYLRSLLADCRGDASEKNLYLPTVSSEQFSILLNYMYTGFLDITSDTVFSVLLAAHTLHMPKVLEICTSFMLQHQLRDEWPGSYLGTGTGTMPAIDSDRDIENQCVKIVKPIASKARKTDFNFISSPSACILLPSASETPFRAVNTTTNNLDDEKATKSPPHNPKDRNSPRKSPQCEDSCSRSENPPNSSRTIVDIASCDGPVRFRRVLNLAIFTDSPSQHHPDSEESQEIPSIFRKTSTTGKKSGKSHQSPKNSTGSQSNEIFSCLHCKHTFRSQYCYLKHAKRHLYPPDTPNNIPQSPPQQTPKSPIAPEETTQSTNVQYYPCKICGCKFPSYYFVHKHRKMCHRNTHEE</sequence>
<feature type="region of interest" description="Disordered" evidence="10">
    <location>
        <begin position="277"/>
        <end position="299"/>
    </location>
</feature>
<evidence type="ECO:0000256" key="8">
    <source>
        <dbReference type="ARBA" id="ARBA00023163"/>
    </source>
</evidence>
<dbReference type="CDD" id="cd18186">
    <property type="entry name" value="BTB_POZ_ZBTB_KLHL-like"/>
    <property type="match status" value="1"/>
</dbReference>
<feature type="compositionally biased region" description="Polar residues" evidence="10">
    <location>
        <begin position="215"/>
        <end position="231"/>
    </location>
</feature>
<feature type="region of interest" description="Disordered" evidence="10">
    <location>
        <begin position="328"/>
        <end position="354"/>
    </location>
</feature>
<keyword evidence="6" id="KW-0805">Transcription regulation</keyword>
<feature type="region of interest" description="Disordered" evidence="10">
    <location>
        <begin position="186"/>
        <end position="233"/>
    </location>
</feature>
<keyword evidence="8" id="KW-0804">Transcription</keyword>
<dbReference type="InterPro" id="IPR000210">
    <property type="entry name" value="BTB/POZ_dom"/>
</dbReference>
<evidence type="ECO:0000256" key="1">
    <source>
        <dbReference type="ARBA" id="ARBA00004123"/>
    </source>
</evidence>
<evidence type="ECO:0000256" key="2">
    <source>
        <dbReference type="ARBA" id="ARBA00022723"/>
    </source>
</evidence>
<dbReference type="PANTHER" id="PTHR46105">
    <property type="entry name" value="AGAP004733-PA"/>
    <property type="match status" value="1"/>
</dbReference>
<dbReference type="GO" id="GO:0000981">
    <property type="term" value="F:DNA-binding transcription factor activity, RNA polymerase II-specific"/>
    <property type="evidence" value="ECO:0007669"/>
    <property type="project" value="TreeGrafter"/>
</dbReference>
<dbReference type="Gene3D" id="3.30.710.10">
    <property type="entry name" value="Potassium Channel Kv1.1, Chain A"/>
    <property type="match status" value="1"/>
</dbReference>
<evidence type="ECO:0000256" key="6">
    <source>
        <dbReference type="ARBA" id="ARBA00023015"/>
    </source>
</evidence>
<evidence type="ECO:0000256" key="9">
    <source>
        <dbReference type="ARBA" id="ARBA00023242"/>
    </source>
</evidence>
<keyword evidence="3" id="KW-0677">Repeat</keyword>
<evidence type="ECO:0000313" key="11">
    <source>
        <dbReference type="EnsemblMetazoa" id="PPAI002977-PA"/>
    </source>
</evidence>
<keyword evidence="2" id="KW-0479">Metal-binding</keyword>
<dbReference type="GO" id="GO:0000978">
    <property type="term" value="F:RNA polymerase II cis-regulatory region sequence-specific DNA binding"/>
    <property type="evidence" value="ECO:0007669"/>
    <property type="project" value="TreeGrafter"/>
</dbReference>
<organism evidence="11 12">
    <name type="scientific">Phlebotomus papatasi</name>
    <name type="common">Sandfly</name>
    <dbReference type="NCBI Taxonomy" id="29031"/>
    <lineage>
        <taxon>Eukaryota</taxon>
        <taxon>Metazoa</taxon>
        <taxon>Ecdysozoa</taxon>
        <taxon>Arthropoda</taxon>
        <taxon>Hexapoda</taxon>
        <taxon>Insecta</taxon>
        <taxon>Pterygota</taxon>
        <taxon>Neoptera</taxon>
        <taxon>Endopterygota</taxon>
        <taxon>Diptera</taxon>
        <taxon>Nematocera</taxon>
        <taxon>Psychodoidea</taxon>
        <taxon>Psychodidae</taxon>
        <taxon>Phlebotomus</taxon>
        <taxon>Phlebotomus</taxon>
    </lineage>
</organism>
<dbReference type="VEuPathDB" id="VectorBase:PPAPM1_009917"/>
<dbReference type="PANTHER" id="PTHR46105:SF5">
    <property type="entry name" value="ZINC FINGER AND BTB DOMAIN-CONTAINING PROTEIN 44 ISOFORM X1"/>
    <property type="match status" value="1"/>
</dbReference>
<dbReference type="Pfam" id="PF00651">
    <property type="entry name" value="BTB"/>
    <property type="match status" value="1"/>
</dbReference>
<protein>
    <submittedName>
        <fullName evidence="11">Uncharacterized protein</fullName>
    </submittedName>
</protein>
<comment type="subcellular location">
    <subcellularLocation>
        <location evidence="1">Nucleus</location>
    </subcellularLocation>
</comment>
<evidence type="ECO:0000256" key="3">
    <source>
        <dbReference type="ARBA" id="ARBA00022737"/>
    </source>
</evidence>
<dbReference type="PROSITE" id="PS00028">
    <property type="entry name" value="ZINC_FINGER_C2H2_1"/>
    <property type="match status" value="2"/>
</dbReference>
<dbReference type="SMART" id="SM00225">
    <property type="entry name" value="BTB"/>
    <property type="match status" value="1"/>
</dbReference>
<dbReference type="EnsemblMetazoa" id="PPAI002977-RA">
    <property type="protein sequence ID" value="PPAI002977-PA"/>
    <property type="gene ID" value="PPAI002977"/>
</dbReference>
<keyword evidence="9" id="KW-0539">Nucleus</keyword>
<name>A0A1B0D668_PHLPP</name>
<dbReference type="PROSITE" id="PS50157">
    <property type="entry name" value="ZINC_FINGER_C2H2_2"/>
    <property type="match status" value="1"/>
</dbReference>
<evidence type="ECO:0000313" key="12">
    <source>
        <dbReference type="Proteomes" id="UP000092462"/>
    </source>
</evidence>
<evidence type="ECO:0000256" key="5">
    <source>
        <dbReference type="ARBA" id="ARBA00022833"/>
    </source>
</evidence>
<evidence type="ECO:0000256" key="4">
    <source>
        <dbReference type="ARBA" id="ARBA00022771"/>
    </source>
</evidence>
<keyword evidence="7" id="KW-0238">DNA-binding</keyword>
<dbReference type="GO" id="GO:0008270">
    <property type="term" value="F:zinc ion binding"/>
    <property type="evidence" value="ECO:0007669"/>
    <property type="project" value="UniProtKB-KW"/>
</dbReference>
<dbReference type="InterPro" id="IPR013087">
    <property type="entry name" value="Znf_C2H2_type"/>
</dbReference>
<dbReference type="GO" id="GO:0005634">
    <property type="term" value="C:nucleus"/>
    <property type="evidence" value="ECO:0007669"/>
    <property type="project" value="UniProtKB-SubCell"/>
</dbReference>
<keyword evidence="5" id="KW-0862">Zinc</keyword>
<keyword evidence="4" id="KW-0863">Zinc-finger</keyword>
<reference evidence="11" key="1">
    <citation type="submission" date="2022-08" db="UniProtKB">
        <authorList>
            <consortium name="EnsemblMetazoa"/>
        </authorList>
    </citation>
    <scope>IDENTIFICATION</scope>
    <source>
        <strain evidence="11">Israel</strain>
    </source>
</reference>
<accession>A0A1B0D668</accession>
<dbReference type="Proteomes" id="UP000092462">
    <property type="component" value="Unassembled WGS sequence"/>
</dbReference>
<proteinExistence type="predicted"/>
<dbReference type="EMBL" id="AJVK01025789">
    <property type="status" value="NOT_ANNOTATED_CDS"/>
    <property type="molecule type" value="Genomic_DNA"/>
</dbReference>
<dbReference type="InterPro" id="IPR011333">
    <property type="entry name" value="SKP1/BTB/POZ_sf"/>
</dbReference>
<dbReference type="VEuPathDB" id="VectorBase:PPAI002977"/>
<evidence type="ECO:0000256" key="7">
    <source>
        <dbReference type="ARBA" id="ARBA00023125"/>
    </source>
</evidence>